<dbReference type="Proteomes" id="UP000325013">
    <property type="component" value="Unassembled WGS sequence"/>
</dbReference>
<protein>
    <submittedName>
        <fullName evidence="1">Uncharacterized protein</fullName>
    </submittedName>
</protein>
<sequence>MGNSPHNVPYLKYAIEEKDKENSYLYIHEAHQLFLIYFYLNASITNFKEVIIKNYPNVDKDIKNLSELNEISNILIKKNIYGIKILLSLTNIKNIIVNNDKCKELIINNEVKIQNIIKSLIL</sequence>
<dbReference type="AlphaFoldDB" id="A0A5C8G1E1"/>
<dbReference type="RefSeq" id="WP_147529319.1">
    <property type="nucleotide sequence ID" value="NZ_SAYJ01000018.1"/>
</dbReference>
<organism evidence="1 2">
    <name type="scientific">Brachyspira aalborgi</name>
    <dbReference type="NCBI Taxonomy" id="29522"/>
    <lineage>
        <taxon>Bacteria</taxon>
        <taxon>Pseudomonadati</taxon>
        <taxon>Spirochaetota</taxon>
        <taxon>Spirochaetia</taxon>
        <taxon>Brachyspirales</taxon>
        <taxon>Brachyspiraceae</taxon>
        <taxon>Brachyspira</taxon>
    </lineage>
</organism>
<evidence type="ECO:0000313" key="2">
    <source>
        <dbReference type="Proteomes" id="UP000325013"/>
    </source>
</evidence>
<evidence type="ECO:0000313" key="1">
    <source>
        <dbReference type="EMBL" id="TXJ55724.1"/>
    </source>
</evidence>
<comment type="caution">
    <text evidence="1">The sequence shown here is derived from an EMBL/GenBank/DDBJ whole genome shotgun (WGS) entry which is preliminary data.</text>
</comment>
<reference evidence="1 2" key="1">
    <citation type="journal article" date="1992" name="Lakartidningen">
        <title>[Penicillin V and not amoxicillin is the first choice preparation in acute otitis].</title>
        <authorList>
            <person name="Kamme C."/>
            <person name="Lundgren K."/>
            <person name="Prellner K."/>
        </authorList>
    </citation>
    <scope>NUCLEOTIDE SEQUENCE [LARGE SCALE GENOMIC DNA]</scope>
    <source>
        <strain evidence="1 2">PC2777IV</strain>
    </source>
</reference>
<gene>
    <name evidence="1" type="ORF">EPJ67_09150</name>
</gene>
<accession>A0A5C8G1E1</accession>
<proteinExistence type="predicted"/>
<name>A0A5C8G1E1_9SPIR</name>
<dbReference type="EMBL" id="SAYJ01000018">
    <property type="protein sequence ID" value="TXJ55724.1"/>
    <property type="molecule type" value="Genomic_DNA"/>
</dbReference>